<reference evidence="1 2" key="1">
    <citation type="journal article" date="2016" name="Mol. Biol. Evol.">
        <title>Comparative Genomics of Early-Diverging Mushroom-Forming Fungi Provides Insights into the Origins of Lignocellulose Decay Capabilities.</title>
        <authorList>
            <person name="Nagy L.G."/>
            <person name="Riley R."/>
            <person name="Tritt A."/>
            <person name="Adam C."/>
            <person name="Daum C."/>
            <person name="Floudas D."/>
            <person name="Sun H."/>
            <person name="Yadav J.S."/>
            <person name="Pangilinan J."/>
            <person name="Larsson K.H."/>
            <person name="Matsuura K."/>
            <person name="Barry K."/>
            <person name="Labutti K."/>
            <person name="Kuo R."/>
            <person name="Ohm R.A."/>
            <person name="Bhattacharya S.S."/>
            <person name="Shirouzu T."/>
            <person name="Yoshinaga Y."/>
            <person name="Martin F.M."/>
            <person name="Grigoriev I.V."/>
            <person name="Hibbett D.S."/>
        </authorList>
    </citation>
    <scope>NUCLEOTIDE SEQUENCE [LARGE SCALE GENOMIC DNA]</scope>
    <source>
        <strain evidence="1 2">HHB12733</strain>
    </source>
</reference>
<gene>
    <name evidence="1" type="ORF">CALCODRAFT_496497</name>
</gene>
<dbReference type="AlphaFoldDB" id="A0A165FTR4"/>
<dbReference type="Proteomes" id="UP000076842">
    <property type="component" value="Unassembled WGS sequence"/>
</dbReference>
<dbReference type="PANTHER" id="PTHR28254:SF1">
    <property type="entry name" value="CYTOCHROME B-C1 COMPLEX SUBUNIT 10, MITOCHONDRIAL"/>
    <property type="match status" value="1"/>
</dbReference>
<accession>A0A165FTR4</accession>
<dbReference type="PANTHER" id="PTHR28254">
    <property type="entry name" value="CYTOCHROME B-C1 COMPLEX SUBUNIT 10"/>
    <property type="match status" value="1"/>
</dbReference>
<dbReference type="InParanoid" id="A0A165FTR4"/>
<proteinExistence type="predicted"/>
<dbReference type="InterPro" id="IPR019182">
    <property type="entry name" value="Cytochrome_b-c1_su10_fun"/>
</dbReference>
<dbReference type="GO" id="GO:0006122">
    <property type="term" value="P:mitochondrial electron transport, ubiquinol to cytochrome c"/>
    <property type="evidence" value="ECO:0007669"/>
    <property type="project" value="InterPro"/>
</dbReference>
<evidence type="ECO:0000313" key="1">
    <source>
        <dbReference type="EMBL" id="KZT57190.1"/>
    </source>
</evidence>
<dbReference type="Pfam" id="PF09796">
    <property type="entry name" value="QCR10"/>
    <property type="match status" value="1"/>
</dbReference>
<dbReference type="STRING" id="1353952.A0A165FTR4"/>
<name>A0A165FTR4_9BASI</name>
<dbReference type="OrthoDB" id="2391627at2759"/>
<sequence>MRHTMRRMFPTRFDVKPNPWNVMPRGFHYRPWAMPLALWGVAAGTFVSMLMSTTPLFKHDVLMKVPGLKGFYEDNTPASDKPF</sequence>
<protein>
    <submittedName>
        <fullName evidence="1">Uncharacterized protein</fullName>
    </submittedName>
</protein>
<keyword evidence="2" id="KW-1185">Reference proteome</keyword>
<organism evidence="1 2">
    <name type="scientific">Calocera cornea HHB12733</name>
    <dbReference type="NCBI Taxonomy" id="1353952"/>
    <lineage>
        <taxon>Eukaryota</taxon>
        <taxon>Fungi</taxon>
        <taxon>Dikarya</taxon>
        <taxon>Basidiomycota</taxon>
        <taxon>Agaricomycotina</taxon>
        <taxon>Dacrymycetes</taxon>
        <taxon>Dacrymycetales</taxon>
        <taxon>Dacrymycetaceae</taxon>
        <taxon>Calocera</taxon>
    </lineage>
</organism>
<evidence type="ECO:0000313" key="2">
    <source>
        <dbReference type="Proteomes" id="UP000076842"/>
    </source>
</evidence>
<dbReference type="EMBL" id="KV423967">
    <property type="protein sequence ID" value="KZT57190.1"/>
    <property type="molecule type" value="Genomic_DNA"/>
</dbReference>
<dbReference type="GO" id="GO:0005739">
    <property type="term" value="C:mitochondrion"/>
    <property type="evidence" value="ECO:0007669"/>
    <property type="project" value="GOC"/>
</dbReference>